<dbReference type="GO" id="GO:0015074">
    <property type="term" value="P:DNA integration"/>
    <property type="evidence" value="ECO:0007669"/>
    <property type="project" value="InterPro"/>
</dbReference>
<evidence type="ECO:0000313" key="4">
    <source>
        <dbReference type="Proteomes" id="UP001239257"/>
    </source>
</evidence>
<name>A0AAX3U4J5_9VIBR</name>
<evidence type="ECO:0000256" key="1">
    <source>
        <dbReference type="ARBA" id="ARBA00023172"/>
    </source>
</evidence>
<proteinExistence type="predicted"/>
<reference evidence="3" key="1">
    <citation type="submission" date="2022-02" db="EMBL/GenBank/DDBJ databases">
        <title>Emergence and expansion in Europe of a Vibrio aestuarianus clonal complex pathogenic for oysters.</title>
        <authorList>
            <person name="Mesnil A."/>
            <person name="Travers M.-A."/>
        </authorList>
    </citation>
    <scope>NUCLEOTIDE SEQUENCE</scope>
    <source>
        <strain evidence="3">U29</strain>
    </source>
</reference>
<evidence type="ECO:0000259" key="2">
    <source>
        <dbReference type="PROSITE" id="PS51898"/>
    </source>
</evidence>
<dbReference type="AlphaFoldDB" id="A0AAX3U4J5"/>
<dbReference type="RefSeq" id="WP_301065111.1">
    <property type="nucleotide sequence ID" value="NZ_CP118709.1"/>
</dbReference>
<sequence>MKRAECRAALNSWWLGLTYEQKKIVPTSRNKIDLHELFREAPSYLSLRQYLKEDITSIERELKQLGVLYNDEDEVIAALMHDFISGCKTNPDLLWDVELTNMVGPNSKLVAGDLDRFFGKFGLISTKYLANKLSCKVKSLNTPTLLALRQQLNLLLLKHEVSLPYSQIKDSSHSVGYDLNNRRIFLKWKNSLTDEEKLSLPMFGKVLDRKAFSDLIPTKRSATALPLLSAEYQRFSREIIELQGISYKTVKEREEKRKKRALEKEENKYLVFRSLRDTKLVSIDDFSSDKGHYEDVQHAFAIGSLKATSESGIKNYYIGYKHYCGFLESRGVPPDSSFKECFGSWSLRDFKEYLGSKIVESVMSTSYATTILSALRMTLEKLKTIRNFGFSYYPADGFEVVRESIAYKPYSPYERKQISKMLEREIAIVREKLKPYKKLDRDSIDLNDPKIQARIIFEDDCKCIPTHNGAWAAKERNVGQDKLCNFVATRRLSLPELYDEWGVLTRKVTVREVGVYVLRMAQVLGMNLNPILDLEIDDYQEHHPLTNKPCLTYWKERSTGEKMLHLDIFHADLKWLAMSQKSFVKTVFNEVIQLTSEARKYLPSPLSQRLFINFGTVPKAINESLMSSLYSELVESYQLKDDNGEPLVLTTTRFRPTLVSELIEAGVSIREVQYQLGHASIYSTMKYLEKLEFDRVIRDKARVAIADIYSNAVRGNEQCSNHQQQRRFDESQIIMKTPLGGCKNVFDPPDFIKKSAMYVKGKPCSQYNKCLSCDNVMLTENHLPELFAMQRDYLISLENSEVINTPYHVVVLENLSLLDDILDPDTSEFEGDILIQAKEDSLFIETTILDAWG</sequence>
<dbReference type="InterPro" id="IPR011010">
    <property type="entry name" value="DNA_brk_join_enz"/>
</dbReference>
<gene>
    <name evidence="3" type="ORF">PYE51_01480</name>
</gene>
<keyword evidence="1" id="KW-0233">DNA recombination</keyword>
<dbReference type="SUPFAM" id="SSF56349">
    <property type="entry name" value="DNA breaking-rejoining enzymes"/>
    <property type="match status" value="1"/>
</dbReference>
<dbReference type="PROSITE" id="PS51898">
    <property type="entry name" value="TYR_RECOMBINASE"/>
    <property type="match status" value="1"/>
</dbReference>
<accession>A0AAX3U4J5</accession>
<dbReference type="GO" id="GO:0006310">
    <property type="term" value="P:DNA recombination"/>
    <property type="evidence" value="ECO:0007669"/>
    <property type="project" value="UniProtKB-KW"/>
</dbReference>
<dbReference type="Gene3D" id="1.10.443.10">
    <property type="entry name" value="Intergrase catalytic core"/>
    <property type="match status" value="1"/>
</dbReference>
<dbReference type="Proteomes" id="UP001239257">
    <property type="component" value="Chromosome 1"/>
</dbReference>
<evidence type="ECO:0000313" key="3">
    <source>
        <dbReference type="EMBL" id="WGK81952.1"/>
    </source>
</evidence>
<dbReference type="GO" id="GO:0003677">
    <property type="term" value="F:DNA binding"/>
    <property type="evidence" value="ECO:0007669"/>
    <property type="project" value="InterPro"/>
</dbReference>
<feature type="domain" description="Tyr recombinase" evidence="2">
    <location>
        <begin position="491"/>
        <end position="702"/>
    </location>
</feature>
<dbReference type="InterPro" id="IPR002104">
    <property type="entry name" value="Integrase_catalytic"/>
</dbReference>
<dbReference type="InterPro" id="IPR013762">
    <property type="entry name" value="Integrase-like_cat_sf"/>
</dbReference>
<protein>
    <submittedName>
        <fullName evidence="3">Tyrosine-type recombinase/integrase</fullName>
    </submittedName>
</protein>
<organism evidence="3 4">
    <name type="scientific">Vibrio aestuarianus</name>
    <dbReference type="NCBI Taxonomy" id="28171"/>
    <lineage>
        <taxon>Bacteria</taxon>
        <taxon>Pseudomonadati</taxon>
        <taxon>Pseudomonadota</taxon>
        <taxon>Gammaproteobacteria</taxon>
        <taxon>Vibrionales</taxon>
        <taxon>Vibrionaceae</taxon>
        <taxon>Vibrio</taxon>
    </lineage>
</organism>
<dbReference type="EMBL" id="CP118709">
    <property type="protein sequence ID" value="WGK81952.1"/>
    <property type="molecule type" value="Genomic_DNA"/>
</dbReference>
<dbReference type="Pfam" id="PF00589">
    <property type="entry name" value="Phage_integrase"/>
    <property type="match status" value="1"/>
</dbReference>